<evidence type="ECO:0000259" key="2">
    <source>
        <dbReference type="Pfam" id="PF03816"/>
    </source>
</evidence>
<feature type="domain" description="Cell envelope-related transcriptional attenuator" evidence="2">
    <location>
        <begin position="72"/>
        <end position="212"/>
    </location>
</feature>
<dbReference type="AlphaFoldDB" id="A0A1T4P857"/>
<dbReference type="Gene3D" id="3.40.630.190">
    <property type="entry name" value="LCP protein"/>
    <property type="match status" value="1"/>
</dbReference>
<evidence type="ECO:0000313" key="3">
    <source>
        <dbReference type="EMBL" id="SJZ87684.1"/>
    </source>
</evidence>
<proteinExistence type="inferred from homology"/>
<comment type="similarity">
    <text evidence="1">Belongs to the LytR/CpsA/Psr (LCP) family.</text>
</comment>
<dbReference type="Pfam" id="PF03816">
    <property type="entry name" value="LytR_cpsA_psr"/>
    <property type="match status" value="1"/>
</dbReference>
<organism evidence="3 4">
    <name type="scientific">Garciella nitratireducens DSM 15102</name>
    <dbReference type="NCBI Taxonomy" id="1121911"/>
    <lineage>
        <taxon>Bacteria</taxon>
        <taxon>Bacillati</taxon>
        <taxon>Bacillota</taxon>
        <taxon>Clostridia</taxon>
        <taxon>Eubacteriales</taxon>
        <taxon>Eubacteriaceae</taxon>
        <taxon>Garciella</taxon>
    </lineage>
</organism>
<dbReference type="InterPro" id="IPR004474">
    <property type="entry name" value="LytR_CpsA_psr"/>
</dbReference>
<accession>A0A1T4P857</accession>
<dbReference type="InterPro" id="IPR050922">
    <property type="entry name" value="LytR/CpsA/Psr_CW_biosynth"/>
</dbReference>
<dbReference type="EMBL" id="FUWV01000015">
    <property type="protein sequence ID" value="SJZ87684.1"/>
    <property type="molecule type" value="Genomic_DNA"/>
</dbReference>
<dbReference type="PANTHER" id="PTHR33392:SF6">
    <property type="entry name" value="POLYISOPRENYL-TEICHOIC ACID--PEPTIDOGLYCAN TEICHOIC ACID TRANSFERASE TAGU"/>
    <property type="match status" value="1"/>
</dbReference>
<keyword evidence="4" id="KW-1185">Reference proteome</keyword>
<dbReference type="OrthoDB" id="27330at2"/>
<dbReference type="RefSeq" id="WP_087679324.1">
    <property type="nucleotide sequence ID" value="NZ_FUWV01000015.1"/>
</dbReference>
<gene>
    <name evidence="3" type="ORF">SAMN02745973_01966</name>
</gene>
<evidence type="ECO:0000313" key="4">
    <source>
        <dbReference type="Proteomes" id="UP000196365"/>
    </source>
</evidence>
<dbReference type="Proteomes" id="UP000196365">
    <property type="component" value="Unassembled WGS sequence"/>
</dbReference>
<dbReference type="PANTHER" id="PTHR33392">
    <property type="entry name" value="POLYISOPRENYL-TEICHOIC ACID--PEPTIDOGLYCAN TEICHOIC ACID TRANSFERASE TAGU"/>
    <property type="match status" value="1"/>
</dbReference>
<name>A0A1T4P857_9FIRM</name>
<evidence type="ECO:0000256" key="1">
    <source>
        <dbReference type="ARBA" id="ARBA00006068"/>
    </source>
</evidence>
<sequence>MKKVLMGFLIIVLVLVGGAGFYLNHMLNQVGTHKISQSDENLGIKNSNEESDNITNIALFGLDRRETTGNTRSDTIMIATLDTKNKKAKLTSIMRDTYVNIPSRGMDKINHAYAYGGPELAIRTINENFDMNIRDYVMVDFFGMADIIDALGGVTIDVKPEEVSRTGVSSAGLQTLNGEQAVKYSRIRYVGNGDFERTERQRKVLEQLMNKVVTAGPMEYPKLMNQLLPYVETSLSKREILKLGTSAFTSGVDSLEEYRIPVDGYAKGQKMNGIYYLVPQDLQTNVEFLHEFIYEDSKPVAQGE</sequence>
<dbReference type="NCBIfam" id="TIGR00350">
    <property type="entry name" value="lytR_cpsA_psr"/>
    <property type="match status" value="1"/>
</dbReference>
<protein>
    <submittedName>
        <fullName evidence="3">Transcriptional attenuator, LytR family</fullName>
    </submittedName>
</protein>
<reference evidence="3 4" key="1">
    <citation type="submission" date="2017-02" db="EMBL/GenBank/DDBJ databases">
        <authorList>
            <person name="Peterson S.W."/>
        </authorList>
    </citation>
    <scope>NUCLEOTIDE SEQUENCE [LARGE SCALE GENOMIC DNA]</scope>
    <source>
        <strain evidence="3 4">DSM 15102</strain>
    </source>
</reference>